<accession>A0A8J7H8Z1</accession>
<dbReference type="Proteomes" id="UP000623269">
    <property type="component" value="Unassembled WGS sequence"/>
</dbReference>
<evidence type="ECO:0000313" key="2">
    <source>
        <dbReference type="EMBL" id="MBH1940655.1"/>
    </source>
</evidence>
<organism evidence="2 3">
    <name type="scientific">Mobilitalea sibirica</name>
    <dbReference type="NCBI Taxonomy" id="1462919"/>
    <lineage>
        <taxon>Bacteria</taxon>
        <taxon>Bacillati</taxon>
        <taxon>Bacillota</taxon>
        <taxon>Clostridia</taxon>
        <taxon>Lachnospirales</taxon>
        <taxon>Lachnospiraceae</taxon>
        <taxon>Mobilitalea</taxon>
    </lineage>
</organism>
<gene>
    <name evidence="2" type="ORF">I5677_07115</name>
</gene>
<feature type="transmembrane region" description="Helical" evidence="1">
    <location>
        <begin position="12"/>
        <end position="30"/>
    </location>
</feature>
<protein>
    <recommendedName>
        <fullName evidence="4">Bacterial Pleckstrin homology domain-containing protein</fullName>
    </recommendedName>
</protein>
<keyword evidence="1" id="KW-1133">Transmembrane helix</keyword>
<name>A0A8J7H8Z1_9FIRM</name>
<keyword evidence="1" id="KW-0812">Transmembrane</keyword>
<keyword evidence="3" id="KW-1185">Reference proteome</keyword>
<evidence type="ECO:0008006" key="4">
    <source>
        <dbReference type="Google" id="ProtNLM"/>
    </source>
</evidence>
<evidence type="ECO:0000313" key="3">
    <source>
        <dbReference type="Proteomes" id="UP000623269"/>
    </source>
</evidence>
<comment type="caution">
    <text evidence="2">The sequence shown here is derived from an EMBL/GenBank/DDBJ whole genome shotgun (WGS) entry which is preliminary data.</text>
</comment>
<reference evidence="2" key="1">
    <citation type="submission" date="2020-12" db="EMBL/GenBank/DDBJ databases">
        <title>M. sibirica DSM 26468T genome.</title>
        <authorList>
            <person name="Thieme N."/>
            <person name="Rettenmaier R."/>
            <person name="Zverlov V."/>
            <person name="Liebl W."/>
        </authorList>
    </citation>
    <scope>NUCLEOTIDE SEQUENCE</scope>
    <source>
        <strain evidence="2">DSM 26468</strain>
    </source>
</reference>
<keyword evidence="1" id="KW-0472">Membrane</keyword>
<sequence length="145" mass="16710">MRVGYKKRKGVTIASLLISGLIIAGMIFFVNHLKNNADVENEIILSETSFEIKGLYGESYNYADIEEIEMKDTLPEIEKKHLGIALGGVKKGDFDMEELGLTRMHVLHNEGPYLYIKFENRYLILNHLDKQKTDQLYSDLMQRVK</sequence>
<dbReference type="EMBL" id="JAEAGR010000005">
    <property type="protein sequence ID" value="MBH1940655.1"/>
    <property type="molecule type" value="Genomic_DNA"/>
</dbReference>
<dbReference type="AlphaFoldDB" id="A0A8J7H8Z1"/>
<proteinExistence type="predicted"/>
<dbReference type="RefSeq" id="WP_197660872.1">
    <property type="nucleotide sequence ID" value="NZ_JAEAGR010000005.1"/>
</dbReference>
<evidence type="ECO:0000256" key="1">
    <source>
        <dbReference type="SAM" id="Phobius"/>
    </source>
</evidence>